<feature type="domain" description="Helicase ATP-binding" evidence="14">
    <location>
        <begin position="351"/>
        <end position="533"/>
    </location>
</feature>
<dbReference type="SUPFAM" id="SSF52540">
    <property type="entry name" value="P-loop containing nucleoside triphosphate hydrolases"/>
    <property type="match status" value="2"/>
</dbReference>
<dbReference type="Pfam" id="PF00271">
    <property type="entry name" value="Helicase_C"/>
    <property type="match status" value="1"/>
</dbReference>
<evidence type="ECO:0000256" key="5">
    <source>
        <dbReference type="ARBA" id="ARBA00022771"/>
    </source>
</evidence>
<evidence type="ECO:0000313" key="16">
    <source>
        <dbReference type="EMBL" id="KAF2429865.1"/>
    </source>
</evidence>
<evidence type="ECO:0000256" key="2">
    <source>
        <dbReference type="ARBA" id="ARBA00007025"/>
    </source>
</evidence>
<dbReference type="EMBL" id="MU007043">
    <property type="protein sequence ID" value="KAF2429865.1"/>
    <property type="molecule type" value="Genomic_DNA"/>
</dbReference>
<proteinExistence type="inferred from homology"/>
<dbReference type="PANTHER" id="PTHR45626:SF11">
    <property type="entry name" value="FAMILY HELICASE, PUTATIVE (AFU_ORTHOLOGUE AFUA_5G06590)-RELATED"/>
    <property type="match status" value="1"/>
</dbReference>
<dbReference type="Pfam" id="PF00176">
    <property type="entry name" value="SNF2-rel_dom"/>
    <property type="match status" value="1"/>
</dbReference>
<dbReference type="InterPro" id="IPR027417">
    <property type="entry name" value="P-loop_NTPase"/>
</dbReference>
<evidence type="ECO:0000256" key="8">
    <source>
        <dbReference type="ARBA" id="ARBA00022833"/>
    </source>
</evidence>
<dbReference type="InterPro" id="IPR050628">
    <property type="entry name" value="SNF2_RAD54_helicase_TF"/>
</dbReference>
<dbReference type="Gene3D" id="3.30.40.10">
    <property type="entry name" value="Zinc/RING finger domain, C3HC4 (zinc finger)"/>
    <property type="match status" value="1"/>
</dbReference>
<dbReference type="SUPFAM" id="SSF57850">
    <property type="entry name" value="RING/U-box"/>
    <property type="match status" value="1"/>
</dbReference>
<dbReference type="SMART" id="SM00487">
    <property type="entry name" value="DEXDc"/>
    <property type="match status" value="1"/>
</dbReference>
<dbReference type="PROSITE" id="PS51192">
    <property type="entry name" value="HELICASE_ATP_BIND_1"/>
    <property type="match status" value="1"/>
</dbReference>
<evidence type="ECO:0000256" key="7">
    <source>
        <dbReference type="ARBA" id="ARBA00022806"/>
    </source>
</evidence>
<protein>
    <submittedName>
        <fullName evidence="16">Uncharacterized protein</fullName>
    </submittedName>
</protein>
<evidence type="ECO:0000259" key="13">
    <source>
        <dbReference type="PROSITE" id="PS50089"/>
    </source>
</evidence>
<dbReference type="PANTHER" id="PTHR45626">
    <property type="entry name" value="TRANSCRIPTION TERMINATION FACTOR 2-RELATED"/>
    <property type="match status" value="1"/>
</dbReference>
<keyword evidence="17" id="KW-1185">Reference proteome</keyword>
<keyword evidence="6" id="KW-0378">Hydrolase</keyword>
<dbReference type="Gene3D" id="3.40.50.300">
    <property type="entry name" value="P-loop containing nucleotide triphosphate hydrolases"/>
    <property type="match status" value="1"/>
</dbReference>
<dbReference type="InterPro" id="IPR000330">
    <property type="entry name" value="SNF2_N"/>
</dbReference>
<dbReference type="SMART" id="SM00184">
    <property type="entry name" value="RING"/>
    <property type="match status" value="1"/>
</dbReference>
<organism evidence="16 17">
    <name type="scientific">Tothia fuscella</name>
    <dbReference type="NCBI Taxonomy" id="1048955"/>
    <lineage>
        <taxon>Eukaryota</taxon>
        <taxon>Fungi</taxon>
        <taxon>Dikarya</taxon>
        <taxon>Ascomycota</taxon>
        <taxon>Pezizomycotina</taxon>
        <taxon>Dothideomycetes</taxon>
        <taxon>Pleosporomycetidae</taxon>
        <taxon>Venturiales</taxon>
        <taxon>Cylindrosympodiaceae</taxon>
        <taxon>Tothia</taxon>
    </lineage>
</organism>
<dbReference type="InterPro" id="IPR014905">
    <property type="entry name" value="HIRAN"/>
</dbReference>
<feature type="domain" description="RING-type" evidence="13">
    <location>
        <begin position="689"/>
        <end position="727"/>
    </location>
</feature>
<feature type="compositionally biased region" description="Basic and acidic residues" evidence="12">
    <location>
        <begin position="172"/>
        <end position="210"/>
    </location>
</feature>
<comment type="caution">
    <text evidence="16">The sequence shown here is derived from an EMBL/GenBank/DDBJ whole genome shotgun (WGS) entry which is preliminary data.</text>
</comment>
<comment type="similarity">
    <text evidence="2">Belongs to the SNF2/RAD54 helicase family.</text>
</comment>
<dbReference type="Gene3D" id="3.30.70.2330">
    <property type="match status" value="1"/>
</dbReference>
<dbReference type="PROSITE" id="PS51194">
    <property type="entry name" value="HELICASE_CTER"/>
    <property type="match status" value="1"/>
</dbReference>
<dbReference type="InterPro" id="IPR017907">
    <property type="entry name" value="Znf_RING_CS"/>
</dbReference>
<feature type="region of interest" description="Disordered" evidence="12">
    <location>
        <begin position="172"/>
        <end position="249"/>
    </location>
</feature>
<evidence type="ECO:0000256" key="4">
    <source>
        <dbReference type="ARBA" id="ARBA00022741"/>
    </source>
</evidence>
<dbReference type="InterPro" id="IPR049730">
    <property type="entry name" value="SNF2/RAD54-like_C"/>
</dbReference>
<dbReference type="InterPro" id="IPR001650">
    <property type="entry name" value="Helicase_C-like"/>
</dbReference>
<evidence type="ECO:0000256" key="6">
    <source>
        <dbReference type="ARBA" id="ARBA00022801"/>
    </source>
</evidence>
<keyword evidence="10" id="KW-0539">Nucleus</keyword>
<dbReference type="GO" id="GO:0008094">
    <property type="term" value="F:ATP-dependent activity, acting on DNA"/>
    <property type="evidence" value="ECO:0007669"/>
    <property type="project" value="TreeGrafter"/>
</dbReference>
<evidence type="ECO:0000256" key="11">
    <source>
        <dbReference type="PROSITE-ProRule" id="PRU00175"/>
    </source>
</evidence>
<evidence type="ECO:0000256" key="10">
    <source>
        <dbReference type="ARBA" id="ARBA00023242"/>
    </source>
</evidence>
<feature type="domain" description="Helicase C-terminal" evidence="15">
    <location>
        <begin position="760"/>
        <end position="912"/>
    </location>
</feature>
<dbReference type="GO" id="GO:0006281">
    <property type="term" value="P:DNA repair"/>
    <property type="evidence" value="ECO:0007669"/>
    <property type="project" value="TreeGrafter"/>
</dbReference>
<evidence type="ECO:0000256" key="3">
    <source>
        <dbReference type="ARBA" id="ARBA00022723"/>
    </source>
</evidence>
<keyword evidence="8" id="KW-0862">Zinc</keyword>
<reference evidence="16" key="1">
    <citation type="journal article" date="2020" name="Stud. Mycol.">
        <title>101 Dothideomycetes genomes: a test case for predicting lifestyles and emergence of pathogens.</title>
        <authorList>
            <person name="Haridas S."/>
            <person name="Albert R."/>
            <person name="Binder M."/>
            <person name="Bloem J."/>
            <person name="Labutti K."/>
            <person name="Salamov A."/>
            <person name="Andreopoulos B."/>
            <person name="Baker S."/>
            <person name="Barry K."/>
            <person name="Bills G."/>
            <person name="Bluhm B."/>
            <person name="Cannon C."/>
            <person name="Castanera R."/>
            <person name="Culley D."/>
            <person name="Daum C."/>
            <person name="Ezra D."/>
            <person name="Gonzalez J."/>
            <person name="Henrissat B."/>
            <person name="Kuo A."/>
            <person name="Liang C."/>
            <person name="Lipzen A."/>
            <person name="Lutzoni F."/>
            <person name="Magnuson J."/>
            <person name="Mondo S."/>
            <person name="Nolan M."/>
            <person name="Ohm R."/>
            <person name="Pangilinan J."/>
            <person name="Park H.-J."/>
            <person name="Ramirez L."/>
            <person name="Alfaro M."/>
            <person name="Sun H."/>
            <person name="Tritt A."/>
            <person name="Yoshinaga Y."/>
            <person name="Zwiers L.-H."/>
            <person name="Turgeon B."/>
            <person name="Goodwin S."/>
            <person name="Spatafora J."/>
            <person name="Crous P."/>
            <person name="Grigoriev I."/>
        </authorList>
    </citation>
    <scope>NUCLEOTIDE SEQUENCE</scope>
    <source>
        <strain evidence="16">CBS 130266</strain>
    </source>
</reference>
<dbReference type="Proteomes" id="UP000800235">
    <property type="component" value="Unassembled WGS sequence"/>
</dbReference>
<dbReference type="GO" id="GO:0008270">
    <property type="term" value="F:zinc ion binding"/>
    <property type="evidence" value="ECO:0007669"/>
    <property type="project" value="UniProtKB-KW"/>
</dbReference>
<evidence type="ECO:0000259" key="15">
    <source>
        <dbReference type="PROSITE" id="PS51194"/>
    </source>
</evidence>
<dbReference type="InterPro" id="IPR014001">
    <property type="entry name" value="Helicase_ATP-bd"/>
</dbReference>
<dbReference type="Pfam" id="PF13920">
    <property type="entry name" value="zf-C3HC4_3"/>
    <property type="match status" value="1"/>
</dbReference>
<sequence length="941" mass="105548">MASNKRHFETIDLSVDEDIPSRLSKAPRFNGIPFDANSRITASQRYDENGENELVDELDASQNYDAAFANYELYGNMATKIVGVRFYNGHISMGEMVLLIREPNNQYDINAIRVDNVRGQQIGHVPKKDAAKLAPFMDTRSLLVEGVTTSEKKQFDCELSLKLYGTSDSTERAHLKDQMNDSRLPLDEFKRREKDDKARAKEQQAREKARQKALKAAKKGGMSMPGGNGNLSIPGSSGTYAGGSSRSDIPSQTLDDILQESERFNPRNIEHAVEQFGLNEEDLAKMDMAEQPEAMLTTMLPYQRQGLHWLLRKENPTFPAEGSKESVQLWCRQERNPKIVTNMATHFSLLDKLPDLASGGILADDMGLGKTIQVISLLLADVAAKKMAVSDVSGATLILAPLSVMSNWSTQIEKHIKKNHTLCVAIYHGAKRCHIDATTIGNYDVVITTYGTMTFEYWNNKNSPSAVPRKNGLFSVNWRRVVLDEGHNIRNPAAKTSVAACNLLAQSRWVLTGTPIINTLRDLYALVKFLRLSGGLDRFELFNSAIVRPVNQGSEQAHKLLQVLMRDICLRRKKEMAFIDLKLPELNEFIHSIKFLPHEKERYEALEAEAKGTLDTYRAQQGTEAATAYRNLLEILLRLRQTCNHFKLCGAKRFDLLKMGEKEVLDLTPENKKALQDMLHLTVETQEECPVCMEAPVDPVITLCAHFLCYNCIERIIEEQHKCPMCRARIESKDQLIRPAAEEAQEPDFDVNESSSKVEALLAILKASKKEVDGKPTKTVVFSQWTSFLNVIQPQLVAQGYNFTRIDGTMKAEARDKALEALENDPSCTIMLASLGVCSVGLNLVAANQVILADSWWAPAIEDQAVDRVHRLGQKRKTTIIKLVMENSIEERVLEIQNEKRKLMMLAFAEKSNKRANKGEAASVAQIERLLGGRSENVSKP</sequence>
<dbReference type="GO" id="GO:0005524">
    <property type="term" value="F:ATP binding"/>
    <property type="evidence" value="ECO:0007669"/>
    <property type="project" value="UniProtKB-KW"/>
</dbReference>
<keyword evidence="3" id="KW-0479">Metal-binding</keyword>
<accession>A0A9P4NPV2</accession>
<dbReference type="SMART" id="SM00910">
    <property type="entry name" value="HIRAN"/>
    <property type="match status" value="1"/>
</dbReference>
<dbReference type="GO" id="GO:0005634">
    <property type="term" value="C:nucleus"/>
    <property type="evidence" value="ECO:0007669"/>
    <property type="project" value="UniProtKB-SubCell"/>
</dbReference>
<comment type="subcellular location">
    <subcellularLocation>
        <location evidence="1">Nucleus</location>
    </subcellularLocation>
</comment>
<dbReference type="PROSITE" id="PS50089">
    <property type="entry name" value="ZF_RING_2"/>
    <property type="match status" value="1"/>
</dbReference>
<name>A0A9P4NPV2_9PEZI</name>
<keyword evidence="4" id="KW-0547">Nucleotide-binding</keyword>
<dbReference type="GO" id="GO:0004386">
    <property type="term" value="F:helicase activity"/>
    <property type="evidence" value="ECO:0007669"/>
    <property type="project" value="UniProtKB-KW"/>
</dbReference>
<keyword evidence="7" id="KW-0347">Helicase</keyword>
<evidence type="ECO:0000313" key="17">
    <source>
        <dbReference type="Proteomes" id="UP000800235"/>
    </source>
</evidence>
<dbReference type="Pfam" id="PF08797">
    <property type="entry name" value="HIRAN"/>
    <property type="match status" value="1"/>
</dbReference>
<dbReference type="GO" id="GO:0016818">
    <property type="term" value="F:hydrolase activity, acting on acid anhydrides, in phosphorus-containing anhydrides"/>
    <property type="evidence" value="ECO:0007669"/>
    <property type="project" value="InterPro"/>
</dbReference>
<keyword evidence="9" id="KW-0067">ATP-binding</keyword>
<feature type="compositionally biased region" description="Polar residues" evidence="12">
    <location>
        <begin position="230"/>
        <end position="249"/>
    </location>
</feature>
<dbReference type="InterPro" id="IPR038718">
    <property type="entry name" value="SNF2-like_sf"/>
</dbReference>
<evidence type="ECO:0000256" key="12">
    <source>
        <dbReference type="SAM" id="MobiDB-lite"/>
    </source>
</evidence>
<dbReference type="GO" id="GO:0003676">
    <property type="term" value="F:nucleic acid binding"/>
    <property type="evidence" value="ECO:0007669"/>
    <property type="project" value="InterPro"/>
</dbReference>
<dbReference type="InterPro" id="IPR001841">
    <property type="entry name" value="Znf_RING"/>
</dbReference>
<dbReference type="CDD" id="cd18793">
    <property type="entry name" value="SF2_C_SNF"/>
    <property type="match status" value="1"/>
</dbReference>
<evidence type="ECO:0000256" key="9">
    <source>
        <dbReference type="ARBA" id="ARBA00022840"/>
    </source>
</evidence>
<dbReference type="AlphaFoldDB" id="A0A9P4NPV2"/>
<evidence type="ECO:0000256" key="1">
    <source>
        <dbReference type="ARBA" id="ARBA00004123"/>
    </source>
</evidence>
<gene>
    <name evidence="16" type="ORF">EJ08DRAFT_679596</name>
</gene>
<keyword evidence="5 11" id="KW-0863">Zinc-finger</keyword>
<dbReference type="Gene3D" id="3.40.50.10810">
    <property type="entry name" value="Tandem AAA-ATPase domain"/>
    <property type="match status" value="1"/>
</dbReference>
<dbReference type="InterPro" id="IPR013083">
    <property type="entry name" value="Znf_RING/FYVE/PHD"/>
</dbReference>
<evidence type="ECO:0000259" key="14">
    <source>
        <dbReference type="PROSITE" id="PS51192"/>
    </source>
</evidence>
<dbReference type="SMART" id="SM00490">
    <property type="entry name" value="HELICc"/>
    <property type="match status" value="1"/>
</dbReference>
<dbReference type="PROSITE" id="PS00518">
    <property type="entry name" value="ZF_RING_1"/>
    <property type="match status" value="1"/>
</dbReference>
<dbReference type="OrthoDB" id="448448at2759"/>